<feature type="region of interest" description="Disordered" evidence="6">
    <location>
        <begin position="493"/>
        <end position="523"/>
    </location>
</feature>
<protein>
    <recommendedName>
        <fullName evidence="5">Beta-amylase</fullName>
        <ecNumber evidence="5">3.2.1.2</ecNumber>
    </recommendedName>
</protein>
<dbReference type="GO" id="GO:0016161">
    <property type="term" value="F:beta-amylase activity"/>
    <property type="evidence" value="ECO:0007669"/>
    <property type="project" value="UniProtKB-EC"/>
</dbReference>
<evidence type="ECO:0000256" key="3">
    <source>
        <dbReference type="ARBA" id="ARBA00023326"/>
    </source>
</evidence>
<gene>
    <name evidence="7" type="ORF">Cni_G02272</name>
</gene>
<evidence type="ECO:0000313" key="8">
    <source>
        <dbReference type="Proteomes" id="UP001327560"/>
    </source>
</evidence>
<dbReference type="AlphaFoldDB" id="A0AAQ3JQR5"/>
<dbReference type="Proteomes" id="UP001327560">
    <property type="component" value="Chromosome 1"/>
</dbReference>
<dbReference type="Gene3D" id="3.20.20.80">
    <property type="entry name" value="Glycosidases"/>
    <property type="match status" value="1"/>
</dbReference>
<keyword evidence="5" id="KW-0378">Hydrolase</keyword>
<evidence type="ECO:0000256" key="5">
    <source>
        <dbReference type="RuleBase" id="RU000509"/>
    </source>
</evidence>
<keyword evidence="8" id="KW-1185">Reference proteome</keyword>
<keyword evidence="2 5" id="KW-0119">Carbohydrate metabolism</keyword>
<name>A0AAQ3JQR5_9LILI</name>
<comment type="similarity">
    <text evidence="1 5">Belongs to the glycosyl hydrolase 14 family.</text>
</comment>
<dbReference type="PANTHER" id="PTHR31352:SF3">
    <property type="entry name" value="INACTIVE BETA-AMYLASE 9"/>
    <property type="match status" value="1"/>
</dbReference>
<comment type="catalytic activity">
    <reaction evidence="5">
        <text>Hydrolysis of (1-&gt;4)-alpha-D-glucosidic linkages in polysaccharides so as to remove successive maltose units from the non-reducing ends of the chains.</text>
        <dbReference type="EC" id="3.2.1.2"/>
    </reaction>
</comment>
<evidence type="ECO:0000256" key="2">
    <source>
        <dbReference type="ARBA" id="ARBA00023277"/>
    </source>
</evidence>
<sequence>MELGVMTKQAAAVAKPAAFPARSLGFRNPIRVGSRASRIGFGPPARGALRRRAAIRIARQRPVRSAVLVEENSSPAMKNKAEPVRIFVGLPLDTVSAGNEINHSKAIAAGLRALALLGVHGVDLPISWGVASNSGDWSSYLTIANMARDAGLRLRVSLHLHADRRPSLPLPQPVDRAVAANPDLLFTDRSGRRRPDCLSFAVEDLPVLDGKTPMEAYEEFFQSFRVAFADFIGSTITNITIGLGANGELCYPSFPPTGDNPFTGVGEFQCYDKYMLADLKRYAEESGNPLWGLSGPHDAPEYNQSPYFGNFFKDHGGSWETPYGQFFLSWYSGKLLSHGDRLLSIASKVFGNLPVTLSAKVPLLHQWHNTRSRPAELTAGFFNTDDRDGYEAVAQMFAKNSCTMIIPGMDLAVGDQLVSQIMQACKRHGVRLSGENSSIIIAGTAVFSKIKEHILANNSVLDSFTYQRMGAEFFSPEHWPLFTQFVRSMAQQQMDSDDVPSKDGRLSLRMNSVPGNDRELQAV</sequence>
<dbReference type="Pfam" id="PF01373">
    <property type="entry name" value="Glyco_hydro_14"/>
    <property type="match status" value="1"/>
</dbReference>
<evidence type="ECO:0000256" key="4">
    <source>
        <dbReference type="PIRSR" id="PIRSR601554-1"/>
    </source>
</evidence>
<keyword evidence="5" id="KW-0326">Glycosidase</keyword>
<reference evidence="7 8" key="1">
    <citation type="submission" date="2023-10" db="EMBL/GenBank/DDBJ databases">
        <title>Chromosome-scale genome assembly provides insights into flower coloration mechanisms of Canna indica.</title>
        <authorList>
            <person name="Li C."/>
        </authorList>
    </citation>
    <scope>NUCLEOTIDE SEQUENCE [LARGE SCALE GENOMIC DNA]</scope>
    <source>
        <tissue evidence="7">Flower</tissue>
    </source>
</reference>
<organism evidence="7 8">
    <name type="scientific">Canna indica</name>
    <name type="common">Indian-shot</name>
    <dbReference type="NCBI Taxonomy" id="4628"/>
    <lineage>
        <taxon>Eukaryota</taxon>
        <taxon>Viridiplantae</taxon>
        <taxon>Streptophyta</taxon>
        <taxon>Embryophyta</taxon>
        <taxon>Tracheophyta</taxon>
        <taxon>Spermatophyta</taxon>
        <taxon>Magnoliopsida</taxon>
        <taxon>Liliopsida</taxon>
        <taxon>Zingiberales</taxon>
        <taxon>Cannaceae</taxon>
        <taxon>Canna</taxon>
    </lineage>
</organism>
<dbReference type="GO" id="GO:0000272">
    <property type="term" value="P:polysaccharide catabolic process"/>
    <property type="evidence" value="ECO:0007669"/>
    <property type="project" value="UniProtKB-KW"/>
</dbReference>
<dbReference type="PANTHER" id="PTHR31352">
    <property type="entry name" value="BETA-AMYLASE 1, CHLOROPLASTIC"/>
    <property type="match status" value="1"/>
</dbReference>
<keyword evidence="3 5" id="KW-0624">Polysaccharide degradation</keyword>
<accession>A0AAQ3JQR5</accession>
<proteinExistence type="inferred from homology"/>
<dbReference type="InterPro" id="IPR017853">
    <property type="entry name" value="GH"/>
</dbReference>
<dbReference type="EMBL" id="CP136890">
    <property type="protein sequence ID" value="WOK93572.1"/>
    <property type="molecule type" value="Genomic_DNA"/>
</dbReference>
<feature type="active site" description="Proton donor" evidence="4">
    <location>
        <position position="248"/>
    </location>
</feature>
<dbReference type="InterPro" id="IPR001554">
    <property type="entry name" value="Glyco_hydro_14"/>
</dbReference>
<dbReference type="SUPFAM" id="SSF51445">
    <property type="entry name" value="(Trans)glycosidases"/>
    <property type="match status" value="1"/>
</dbReference>
<evidence type="ECO:0000256" key="6">
    <source>
        <dbReference type="SAM" id="MobiDB-lite"/>
    </source>
</evidence>
<feature type="active site" description="Proton acceptor" evidence="4">
    <location>
        <position position="435"/>
    </location>
</feature>
<evidence type="ECO:0000313" key="7">
    <source>
        <dbReference type="EMBL" id="WOK93572.1"/>
    </source>
</evidence>
<dbReference type="PRINTS" id="PR00750">
    <property type="entry name" value="BETAAMYLASE"/>
</dbReference>
<dbReference type="EC" id="3.2.1.2" evidence="5"/>
<evidence type="ECO:0000256" key="1">
    <source>
        <dbReference type="ARBA" id="ARBA00005652"/>
    </source>
</evidence>